<feature type="compositionally biased region" description="Basic residues" evidence="1">
    <location>
        <begin position="185"/>
        <end position="196"/>
    </location>
</feature>
<sequence>MQRARLRPPQRRGVAGRGQRCGESVQRRGACRQRRTQGGGVGGDPALLTFACREQAPGHRIGALHAQPAGKRGAHQFAGSALVIGGGEFEQRDPVGRQRRQRVDHGVDRTQAFAQRRGAQHHADALLPTKRHAHQRSGRQSGAVQVVEGAPQWRIDGDAQCAGGSVRRVSVAAHRAASQVSAGSRRGRRQTARRGG</sequence>
<reference evidence="2" key="1">
    <citation type="submission" date="2016-10" db="EMBL/GenBank/DDBJ databases">
        <title>Sequence of Gallionella enrichment culture.</title>
        <authorList>
            <person name="Poehlein A."/>
            <person name="Muehling M."/>
            <person name="Daniel R."/>
        </authorList>
    </citation>
    <scope>NUCLEOTIDE SEQUENCE</scope>
</reference>
<proteinExistence type="predicted"/>
<dbReference type="EMBL" id="MLJW01002162">
    <property type="protein sequence ID" value="OIQ75449.1"/>
    <property type="molecule type" value="Genomic_DNA"/>
</dbReference>
<evidence type="ECO:0000313" key="2">
    <source>
        <dbReference type="EMBL" id="OIQ75449.1"/>
    </source>
</evidence>
<dbReference type="AlphaFoldDB" id="A0A1J5PVE8"/>
<feature type="region of interest" description="Disordered" evidence="1">
    <location>
        <begin position="174"/>
        <end position="196"/>
    </location>
</feature>
<feature type="compositionally biased region" description="Low complexity" evidence="1">
    <location>
        <begin position="174"/>
        <end position="184"/>
    </location>
</feature>
<name>A0A1J5PVE8_9ZZZZ</name>
<protein>
    <submittedName>
        <fullName evidence="2">Uncharacterized protein</fullName>
    </submittedName>
</protein>
<evidence type="ECO:0000256" key="1">
    <source>
        <dbReference type="SAM" id="MobiDB-lite"/>
    </source>
</evidence>
<accession>A0A1J5PVE8</accession>
<comment type="caution">
    <text evidence="2">The sequence shown here is derived from an EMBL/GenBank/DDBJ whole genome shotgun (WGS) entry which is preliminary data.</text>
</comment>
<feature type="compositionally biased region" description="Basic residues" evidence="1">
    <location>
        <begin position="1"/>
        <end position="10"/>
    </location>
</feature>
<feature type="region of interest" description="Disordered" evidence="1">
    <location>
        <begin position="1"/>
        <end position="45"/>
    </location>
</feature>
<gene>
    <name evidence="2" type="ORF">GALL_428810</name>
</gene>
<organism evidence="2">
    <name type="scientific">mine drainage metagenome</name>
    <dbReference type="NCBI Taxonomy" id="410659"/>
    <lineage>
        <taxon>unclassified sequences</taxon>
        <taxon>metagenomes</taxon>
        <taxon>ecological metagenomes</taxon>
    </lineage>
</organism>